<name>A0ABR4WGV1_9GAMM</name>
<sequence length="338" mass="36968">MNMKSGKVAAIAALLLAQPYVWAAESVEEARDALQTKEDDVTEEKNLEEVFQAAEKQYSLLPSGQMSLNFSANYNYYRDDRIDIALDEDSGNISRFRIEQDAQHSFGSSLSFDYGIWNNLTFNTRLPVSYKYDTEKDVSQAALGDVSFGLRYQPFPVRPGAVNTTLYTTLTTPTGDSPYDINVNSEVSSGSGFYSLGGGVSMSKVVDPVVLYGSLGYSMAFDITGINQRRGSDILEEVNPGDSINFSMGLAYALSYEVSLSASYQQSYNFDTEFFFDGGRIARSEDSTSSVVNTSIGLRSSKNRIINLSFGFGLTEDSPDVLLGLSMPIDFSGLKPGA</sequence>
<dbReference type="Pfam" id="PF13557">
    <property type="entry name" value="Phenol_MetA_deg"/>
    <property type="match status" value="1"/>
</dbReference>
<keyword evidence="3" id="KW-1185">Reference proteome</keyword>
<gene>
    <name evidence="2" type="ORF">T9A_00166</name>
</gene>
<dbReference type="RefSeq" id="WP_052042407.1">
    <property type="nucleotide sequence ID" value="NZ_ARXU01000001.1"/>
</dbReference>
<evidence type="ECO:0008006" key="4">
    <source>
        <dbReference type="Google" id="ProtNLM"/>
    </source>
</evidence>
<protein>
    <recommendedName>
        <fullName evidence="4">Flagellar protein FilC</fullName>
    </recommendedName>
</protein>
<dbReference type="InterPro" id="IPR025737">
    <property type="entry name" value="FApF"/>
</dbReference>
<dbReference type="EMBL" id="ARXU01000001">
    <property type="protein sequence ID" value="KGD62846.1"/>
    <property type="molecule type" value="Genomic_DNA"/>
</dbReference>
<feature type="chain" id="PRO_5046579570" description="Flagellar protein FilC" evidence="1">
    <location>
        <begin position="24"/>
        <end position="338"/>
    </location>
</feature>
<accession>A0ABR4WGV1</accession>
<evidence type="ECO:0000313" key="3">
    <source>
        <dbReference type="Proteomes" id="UP000029443"/>
    </source>
</evidence>
<evidence type="ECO:0000313" key="2">
    <source>
        <dbReference type="EMBL" id="KGD62846.1"/>
    </source>
</evidence>
<comment type="caution">
    <text evidence="2">The sequence shown here is derived from an EMBL/GenBank/DDBJ whole genome shotgun (WGS) entry which is preliminary data.</text>
</comment>
<reference evidence="2 3" key="1">
    <citation type="submission" date="2012-09" db="EMBL/GenBank/DDBJ databases">
        <title>Genome Sequence of alkane-degrading Bacterium Alcanivorax jadensis T9.</title>
        <authorList>
            <person name="Lai Q."/>
            <person name="Shao Z."/>
        </authorList>
    </citation>
    <scope>NUCLEOTIDE SEQUENCE [LARGE SCALE GENOMIC DNA]</scope>
    <source>
        <strain evidence="2 3">T9</strain>
    </source>
</reference>
<evidence type="ECO:0000256" key="1">
    <source>
        <dbReference type="SAM" id="SignalP"/>
    </source>
</evidence>
<keyword evidence="1" id="KW-0732">Signal</keyword>
<organism evidence="2 3">
    <name type="scientific">Alcanivorax jadensis T9</name>
    <dbReference type="NCBI Taxonomy" id="1177181"/>
    <lineage>
        <taxon>Bacteria</taxon>
        <taxon>Pseudomonadati</taxon>
        <taxon>Pseudomonadota</taxon>
        <taxon>Gammaproteobacteria</taxon>
        <taxon>Oceanospirillales</taxon>
        <taxon>Alcanivoracaceae</taxon>
        <taxon>Alcanivorax</taxon>
    </lineage>
</organism>
<dbReference type="Proteomes" id="UP000029443">
    <property type="component" value="Unassembled WGS sequence"/>
</dbReference>
<feature type="signal peptide" evidence="1">
    <location>
        <begin position="1"/>
        <end position="23"/>
    </location>
</feature>
<proteinExistence type="predicted"/>